<proteinExistence type="predicted"/>
<accession>A0ABN7SRZ6</accession>
<evidence type="ECO:0000313" key="1">
    <source>
        <dbReference type="EMBL" id="CAG5103298.1"/>
    </source>
</evidence>
<organism evidence="1 2">
    <name type="scientific">Oikopleura dioica</name>
    <name type="common">Tunicate</name>
    <dbReference type="NCBI Taxonomy" id="34765"/>
    <lineage>
        <taxon>Eukaryota</taxon>
        <taxon>Metazoa</taxon>
        <taxon>Chordata</taxon>
        <taxon>Tunicata</taxon>
        <taxon>Appendicularia</taxon>
        <taxon>Copelata</taxon>
        <taxon>Oikopleuridae</taxon>
        <taxon>Oikopleura</taxon>
    </lineage>
</organism>
<reference evidence="1 2" key="1">
    <citation type="submission" date="2021-04" db="EMBL/GenBank/DDBJ databases">
        <authorList>
            <person name="Bliznina A."/>
        </authorList>
    </citation>
    <scope>NUCLEOTIDE SEQUENCE [LARGE SCALE GENOMIC DNA]</scope>
</reference>
<sequence>MLRKGQRLNTCGSLRCIWSPVTPADACDAPEERKDQLNLQVSMACQSASYWYANNLVKMVRDGENKEEEFKNHLDTLTEKHHYDWHEVKSFYHNVKNHSNINAVLEKWESLKQLSIIKIARRDKNVDEKLEKMERRIGIHLAQEECGLADLDLGTDSKGTIQKTLHKICEEAFLSDIQVKKLWHLACREPGLSNKKTNIYVTGEATNLYSLEEEIATHARWDRLDKKFTLVYLYVDSDEAPLLVMYNGENPTILDSTQDDWTFKTKTSWTRNDRKISEILQDSESKPLLRYNDSTQAVILSLTGEQFKTTAGRKRRNSASRPLTDQN</sequence>
<evidence type="ECO:0000313" key="2">
    <source>
        <dbReference type="Proteomes" id="UP001158576"/>
    </source>
</evidence>
<gene>
    <name evidence="1" type="ORF">OKIOD_LOCUS9471</name>
</gene>
<name>A0ABN7SRZ6_OIKDI</name>
<dbReference type="Proteomes" id="UP001158576">
    <property type="component" value="Chromosome 1"/>
</dbReference>
<protein>
    <submittedName>
        <fullName evidence="1">Oidioi.mRNA.OKI2018_I69.chr1.g706.t1.cds</fullName>
    </submittedName>
</protein>
<keyword evidence="2" id="KW-1185">Reference proteome</keyword>
<dbReference type="EMBL" id="OU015566">
    <property type="protein sequence ID" value="CAG5103298.1"/>
    <property type="molecule type" value="Genomic_DNA"/>
</dbReference>